<keyword evidence="1" id="KW-0808">Transferase</keyword>
<name>A0A6M0RA92_9CLOT</name>
<organism evidence="8 9">
    <name type="scientific">Clostridium niameyense</name>
    <dbReference type="NCBI Taxonomy" id="1622073"/>
    <lineage>
        <taxon>Bacteria</taxon>
        <taxon>Bacillati</taxon>
        <taxon>Bacillota</taxon>
        <taxon>Clostridia</taxon>
        <taxon>Eubacteriales</taxon>
        <taxon>Clostridiaceae</taxon>
        <taxon>Clostridium</taxon>
    </lineage>
</organism>
<dbReference type="Pfam" id="PF08279">
    <property type="entry name" value="HTH_11"/>
    <property type="match status" value="2"/>
</dbReference>
<feature type="domain" description="PTS EIIA type-2" evidence="5">
    <location>
        <begin position="547"/>
        <end position="687"/>
    </location>
</feature>
<evidence type="ECO:0000259" key="7">
    <source>
        <dbReference type="PROSITE" id="PS51372"/>
    </source>
</evidence>
<keyword evidence="2" id="KW-0677">Repeat</keyword>
<dbReference type="InterPro" id="IPR036634">
    <property type="entry name" value="PRD_sf"/>
</dbReference>
<dbReference type="PROSITE" id="PS51094">
    <property type="entry name" value="PTS_EIIA_TYPE_2"/>
    <property type="match status" value="1"/>
</dbReference>
<dbReference type="InterPro" id="IPR013011">
    <property type="entry name" value="PTS_EIIB_2"/>
</dbReference>
<evidence type="ECO:0000256" key="3">
    <source>
        <dbReference type="ARBA" id="ARBA00023015"/>
    </source>
</evidence>
<evidence type="ECO:0000259" key="5">
    <source>
        <dbReference type="PROSITE" id="PS51094"/>
    </source>
</evidence>
<accession>A0A6M0RA92</accession>
<dbReference type="Pfam" id="PF02302">
    <property type="entry name" value="PTS_IIB"/>
    <property type="match status" value="1"/>
</dbReference>
<dbReference type="PANTHER" id="PTHR30185:SF18">
    <property type="entry name" value="TRANSCRIPTIONAL REGULATOR MTLR"/>
    <property type="match status" value="1"/>
</dbReference>
<dbReference type="RefSeq" id="WP_163248916.1">
    <property type="nucleotide sequence ID" value="NZ_SXDP01000003.1"/>
</dbReference>
<comment type="caution">
    <text evidence="8">The sequence shown here is derived from an EMBL/GenBank/DDBJ whole genome shotgun (WGS) entry which is preliminary data.</text>
</comment>
<dbReference type="PANTHER" id="PTHR30185">
    <property type="entry name" value="CRYPTIC BETA-GLUCOSIDE BGL OPERON ANTITERMINATOR"/>
    <property type="match status" value="1"/>
</dbReference>
<keyword evidence="4" id="KW-0804">Transcription</keyword>
<dbReference type="Pfam" id="PF00874">
    <property type="entry name" value="PRD"/>
    <property type="match status" value="2"/>
</dbReference>
<dbReference type="InterPro" id="IPR050661">
    <property type="entry name" value="BglG_antiterminators"/>
</dbReference>
<dbReference type="EMBL" id="SXDP01000003">
    <property type="protein sequence ID" value="NEZ46687.1"/>
    <property type="molecule type" value="Genomic_DNA"/>
</dbReference>
<dbReference type="Gene3D" id="3.40.50.2300">
    <property type="match status" value="1"/>
</dbReference>
<reference evidence="8 9" key="1">
    <citation type="submission" date="2019-04" db="EMBL/GenBank/DDBJ databases">
        <title>Genome sequencing of Clostridium botulinum Groups I-IV and Clostridium butyricum.</title>
        <authorList>
            <person name="Brunt J."/>
            <person name="Van Vliet A.H.M."/>
            <person name="Stringer S.C."/>
            <person name="Carter A.T."/>
            <person name="Peck M.W."/>
        </authorList>
    </citation>
    <scope>NUCLEOTIDE SEQUENCE [LARGE SCALE GENOMIC DNA]</scope>
    <source>
        <strain evidence="8 9">IFR 18/094</strain>
    </source>
</reference>
<dbReference type="GO" id="GO:0008982">
    <property type="term" value="F:protein-N(PI)-phosphohistidine-sugar phosphotransferase activity"/>
    <property type="evidence" value="ECO:0007669"/>
    <property type="project" value="InterPro"/>
</dbReference>
<dbReference type="Proteomes" id="UP000473885">
    <property type="component" value="Unassembled WGS sequence"/>
</dbReference>
<dbReference type="InterPro" id="IPR003501">
    <property type="entry name" value="PTS_EIIB_2/3"/>
</dbReference>
<gene>
    <name evidence="8" type="ORF">FDF74_05590</name>
</gene>
<dbReference type="PROSITE" id="PS51099">
    <property type="entry name" value="PTS_EIIB_TYPE_2"/>
    <property type="match status" value="1"/>
</dbReference>
<dbReference type="Gene3D" id="1.10.10.10">
    <property type="entry name" value="Winged helix-like DNA-binding domain superfamily/Winged helix DNA-binding domain"/>
    <property type="match status" value="2"/>
</dbReference>
<evidence type="ECO:0000313" key="9">
    <source>
        <dbReference type="Proteomes" id="UP000473885"/>
    </source>
</evidence>
<evidence type="ECO:0000256" key="4">
    <source>
        <dbReference type="ARBA" id="ARBA00023163"/>
    </source>
</evidence>
<dbReference type="Gene3D" id="1.10.1790.10">
    <property type="entry name" value="PRD domain"/>
    <property type="match status" value="2"/>
</dbReference>
<evidence type="ECO:0000256" key="2">
    <source>
        <dbReference type="ARBA" id="ARBA00022737"/>
    </source>
</evidence>
<evidence type="ECO:0000313" key="8">
    <source>
        <dbReference type="EMBL" id="NEZ46687.1"/>
    </source>
</evidence>
<dbReference type="InterPro" id="IPR036095">
    <property type="entry name" value="PTS_EIIB-like_sf"/>
</dbReference>
<sequence>MNELDGKTVDILTLLIEQENPIATRYIADKLNISSRTVLRKISSFEKHLKKYNLNLIKKPGFGMQIKGSAEQKDKLIKSLKSNSFKRKYSQDERQLYILIELLKSKEPIKIYKFKSELNVTEGTISVDLNNIEKLLREYNINLIRKQGLGVYIEGRESSLRKVMMRIIYQSGFAKEVLDNLGSLIKRKVTDEETITTNIKNQLLNEVDKETVEKIERIVYDTKIDYNYQLNENQYIALIVHIVLVIQRIKAGEAITINKDFLEKLKKKEEFKLAQEIVYKIKQAFNIEFPEDEVGYITMHLIGSRKYFSEENETEDDFFIEKYSIVKLSRKIIKFVQAAMNVNLMKDDKLLIDLSMHLETAIRRLSMNMDIRNPLLEQIKTNYSHVFNVTKDACKIIEEECGFRVLDTEIGYIALHIGAALERLKTYNYKVIVACSSGIGTSRLLSSKLEKEFSNLKVEDTVSVIDIERGNVDFSICDFIVSTIEYSFNDKPSITVNPLLLEEDKIKILKTMDKVKNINFNSKKYVKTSDFKVDLKKKINFGNAIINILNNIKYYDDICVKNLDELIDKITQLHMNNHDNYKELNNDIRKREELGHFILEETNTIFIHCRSNAVKDVNIGFIKLKEPFFMEESLIELVIMEFAPKEIDSEYIECISKINQEIFKDTLLKNMCKKEICDYINNILKDFYNSIEV</sequence>
<dbReference type="InterPro" id="IPR036388">
    <property type="entry name" value="WH-like_DNA-bd_sf"/>
</dbReference>
<dbReference type="GO" id="GO:0009401">
    <property type="term" value="P:phosphoenolpyruvate-dependent sugar phosphotransferase system"/>
    <property type="evidence" value="ECO:0007669"/>
    <property type="project" value="InterPro"/>
</dbReference>
<dbReference type="GO" id="GO:0006355">
    <property type="term" value="P:regulation of DNA-templated transcription"/>
    <property type="evidence" value="ECO:0007669"/>
    <property type="project" value="InterPro"/>
</dbReference>
<protein>
    <submittedName>
        <fullName evidence="8">PRD domain-containing protein</fullName>
    </submittedName>
</protein>
<evidence type="ECO:0000256" key="1">
    <source>
        <dbReference type="ARBA" id="ARBA00022679"/>
    </source>
</evidence>
<evidence type="ECO:0000259" key="6">
    <source>
        <dbReference type="PROSITE" id="PS51099"/>
    </source>
</evidence>
<dbReference type="SUPFAM" id="SSF52794">
    <property type="entry name" value="PTS system IIB component-like"/>
    <property type="match status" value="1"/>
</dbReference>
<keyword evidence="9" id="KW-1185">Reference proteome</keyword>
<feature type="domain" description="PRD" evidence="7">
    <location>
        <begin position="206"/>
        <end position="311"/>
    </location>
</feature>
<dbReference type="CDD" id="cd05568">
    <property type="entry name" value="PTS_IIB_bgl_like"/>
    <property type="match status" value="1"/>
</dbReference>
<dbReference type="Gene3D" id="3.40.930.10">
    <property type="entry name" value="Mannitol-specific EII, Chain A"/>
    <property type="match status" value="1"/>
</dbReference>
<feature type="domain" description="PTS EIIB type-2" evidence="6">
    <location>
        <begin position="429"/>
        <end position="520"/>
    </location>
</feature>
<dbReference type="SUPFAM" id="SSF55804">
    <property type="entry name" value="Phoshotransferase/anion transport protein"/>
    <property type="match status" value="1"/>
</dbReference>
<dbReference type="InterPro" id="IPR011608">
    <property type="entry name" value="PRD"/>
</dbReference>
<dbReference type="InterPro" id="IPR002178">
    <property type="entry name" value="PTS_EIIA_type-2_dom"/>
</dbReference>
<dbReference type="InterPro" id="IPR016152">
    <property type="entry name" value="PTrfase/Anion_transptr"/>
</dbReference>
<dbReference type="InterPro" id="IPR013196">
    <property type="entry name" value="HTH_11"/>
</dbReference>
<dbReference type="PROSITE" id="PS51372">
    <property type="entry name" value="PRD_2"/>
    <property type="match status" value="2"/>
</dbReference>
<keyword evidence="3" id="KW-0805">Transcription regulation</keyword>
<dbReference type="AlphaFoldDB" id="A0A6M0RA92"/>
<dbReference type="SUPFAM" id="SSF63520">
    <property type="entry name" value="PTS-regulatory domain, PRD"/>
    <property type="match status" value="2"/>
</dbReference>
<feature type="domain" description="PRD" evidence="7">
    <location>
        <begin position="320"/>
        <end position="427"/>
    </location>
</feature>
<proteinExistence type="predicted"/>